<reference evidence="3 4" key="1">
    <citation type="journal article" date="2016" name="Nat. Commun.">
        <title>Thousands of microbial genomes shed light on interconnected biogeochemical processes in an aquifer system.</title>
        <authorList>
            <person name="Anantharaman K."/>
            <person name="Brown C.T."/>
            <person name="Hug L.A."/>
            <person name="Sharon I."/>
            <person name="Castelle C.J."/>
            <person name="Probst A.J."/>
            <person name="Thomas B.C."/>
            <person name="Singh A."/>
            <person name="Wilkins M.J."/>
            <person name="Karaoz U."/>
            <person name="Brodie E.L."/>
            <person name="Williams K.H."/>
            <person name="Hubbard S.S."/>
            <person name="Banfield J.F."/>
        </authorList>
    </citation>
    <scope>NUCLEOTIDE SEQUENCE [LARGE SCALE GENOMIC DNA]</scope>
</reference>
<sequence>MKTLKEIIIEARQKKSAIGQFNISTLEAFWAVVRATEKTKQPVIIGLSEGEMDFFGVKQARVLVDSVRAEKGLEIFLNADHVHSLAGARLAMENKFDAITFDGSSLSLAENIKLTRECVALAKELNSPILIEGEMGFIGNSSALLTEMPVGVAIADKMTTADEAGQFVRETGVELFAPAIGNIHGLVASGEPKIDVERAREIYSATGVPLVLHGGSGLSPTELKAVIEAGVAIVHINSDLRLAWRQGLEKSLADKPQEIAPYKLLTESVEAMQKIVEEKIKILTN</sequence>
<dbReference type="InterPro" id="IPR000771">
    <property type="entry name" value="FBA_II"/>
</dbReference>
<proteinExistence type="predicted"/>
<dbReference type="GO" id="GO:0005975">
    <property type="term" value="P:carbohydrate metabolic process"/>
    <property type="evidence" value="ECO:0007669"/>
    <property type="project" value="InterPro"/>
</dbReference>
<keyword evidence="2" id="KW-0862">Zinc</keyword>
<dbReference type="PANTHER" id="PTHR30304">
    <property type="entry name" value="D-TAGATOSE-1,6-BISPHOSPHATE ALDOLASE"/>
    <property type="match status" value="1"/>
</dbReference>
<feature type="binding site" evidence="2">
    <location>
        <position position="184"/>
    </location>
    <ligand>
        <name>Zn(2+)</name>
        <dbReference type="ChEBI" id="CHEBI:29105"/>
        <label>1</label>
        <note>catalytic</note>
    </ligand>
</feature>
<dbReference type="SUPFAM" id="SSF51569">
    <property type="entry name" value="Aldolase"/>
    <property type="match status" value="1"/>
</dbReference>
<dbReference type="Gene3D" id="3.20.20.70">
    <property type="entry name" value="Aldolase class I"/>
    <property type="match status" value="1"/>
</dbReference>
<dbReference type="GO" id="GO:0008270">
    <property type="term" value="F:zinc ion binding"/>
    <property type="evidence" value="ECO:0007669"/>
    <property type="project" value="InterPro"/>
</dbReference>
<dbReference type="Pfam" id="PF01116">
    <property type="entry name" value="F_bP_aldolase"/>
    <property type="match status" value="1"/>
</dbReference>
<dbReference type="EMBL" id="MHTI01000008">
    <property type="protein sequence ID" value="OHA60293.1"/>
    <property type="molecule type" value="Genomic_DNA"/>
</dbReference>
<dbReference type="PIRSF" id="PIRSF001359">
    <property type="entry name" value="F_bP_aldolase_II"/>
    <property type="match status" value="1"/>
</dbReference>
<feature type="binding site" evidence="2">
    <location>
        <position position="213"/>
    </location>
    <ligand>
        <name>Zn(2+)</name>
        <dbReference type="ChEBI" id="CHEBI:29105"/>
        <label>1</label>
        <note>catalytic</note>
    </ligand>
</feature>
<keyword evidence="2" id="KW-0479">Metal-binding</keyword>
<feature type="binding site" evidence="2">
    <location>
        <position position="81"/>
    </location>
    <ligand>
        <name>Zn(2+)</name>
        <dbReference type="ChEBI" id="CHEBI:29105"/>
        <label>1</label>
        <note>catalytic</note>
    </ligand>
</feature>
<evidence type="ECO:0000313" key="4">
    <source>
        <dbReference type="Proteomes" id="UP000178481"/>
    </source>
</evidence>
<name>A0A1G2QIR7_9BACT</name>
<gene>
    <name evidence="3" type="ORF">A2607_01605</name>
</gene>
<feature type="active site" description="Proton donor" evidence="1">
    <location>
        <position position="80"/>
    </location>
</feature>
<dbReference type="Proteomes" id="UP000178481">
    <property type="component" value="Unassembled WGS sequence"/>
</dbReference>
<feature type="binding site" evidence="2">
    <location>
        <position position="102"/>
    </location>
    <ligand>
        <name>Zn(2+)</name>
        <dbReference type="ChEBI" id="CHEBI:29105"/>
        <label>2</label>
    </ligand>
</feature>
<comment type="cofactor">
    <cofactor evidence="2">
        <name>Zn(2+)</name>
        <dbReference type="ChEBI" id="CHEBI:29105"/>
    </cofactor>
    <text evidence="2">Binds 2 Zn(2+) ions per subunit. One is catalytic and the other provides a structural contribution.</text>
</comment>
<organism evidence="3 4">
    <name type="scientific">Candidatus Vogelbacteria bacterium RIFOXYD1_FULL_42_15</name>
    <dbReference type="NCBI Taxonomy" id="1802437"/>
    <lineage>
        <taxon>Bacteria</taxon>
        <taxon>Candidatus Vogeliibacteriota</taxon>
    </lineage>
</organism>
<evidence type="ECO:0000256" key="2">
    <source>
        <dbReference type="PIRSR" id="PIRSR001359-3"/>
    </source>
</evidence>
<comment type="caution">
    <text evidence="3">The sequence shown here is derived from an EMBL/GenBank/DDBJ whole genome shotgun (WGS) entry which is preliminary data.</text>
</comment>
<dbReference type="AlphaFoldDB" id="A0A1G2QIR7"/>
<dbReference type="InterPro" id="IPR050246">
    <property type="entry name" value="Class_II_FBP_aldolase"/>
</dbReference>
<dbReference type="PANTHER" id="PTHR30304:SF0">
    <property type="entry name" value="D-TAGATOSE-1,6-BISPHOSPHATE ALDOLASE SUBUNIT GATY-RELATED"/>
    <property type="match status" value="1"/>
</dbReference>
<evidence type="ECO:0000313" key="3">
    <source>
        <dbReference type="EMBL" id="OHA60293.1"/>
    </source>
</evidence>
<dbReference type="InterPro" id="IPR013785">
    <property type="entry name" value="Aldolase_TIM"/>
</dbReference>
<evidence type="ECO:0000256" key="1">
    <source>
        <dbReference type="PIRSR" id="PIRSR001359-1"/>
    </source>
</evidence>
<evidence type="ECO:0008006" key="5">
    <source>
        <dbReference type="Google" id="ProtNLM"/>
    </source>
</evidence>
<protein>
    <recommendedName>
        <fullName evidence="5">Tagatose-bisphosphate aldolase</fullName>
    </recommendedName>
</protein>
<accession>A0A1G2QIR7</accession>
<feature type="binding site" evidence="2">
    <location>
        <position position="134"/>
    </location>
    <ligand>
        <name>Zn(2+)</name>
        <dbReference type="ChEBI" id="CHEBI:29105"/>
        <label>2</label>
    </ligand>
</feature>
<dbReference type="GO" id="GO:0016832">
    <property type="term" value="F:aldehyde-lyase activity"/>
    <property type="evidence" value="ECO:0007669"/>
    <property type="project" value="InterPro"/>
</dbReference>